<dbReference type="Proteomes" id="UP000193642">
    <property type="component" value="Unassembled WGS sequence"/>
</dbReference>
<name>A0A1Y2CBI1_9FUNG</name>
<evidence type="ECO:0000313" key="3">
    <source>
        <dbReference type="Proteomes" id="UP000193642"/>
    </source>
</evidence>
<feature type="transmembrane region" description="Helical" evidence="1">
    <location>
        <begin position="30"/>
        <end position="53"/>
    </location>
</feature>
<keyword evidence="3" id="KW-1185">Reference proteome</keyword>
<proteinExistence type="predicted"/>
<gene>
    <name evidence="2" type="ORF">BCR33DRAFT_716938</name>
</gene>
<protein>
    <submittedName>
        <fullName evidence="2">Uncharacterized protein</fullName>
    </submittedName>
</protein>
<dbReference type="OrthoDB" id="2112097at2759"/>
<comment type="caution">
    <text evidence="2">The sequence shown here is derived from an EMBL/GenBank/DDBJ whole genome shotgun (WGS) entry which is preliminary data.</text>
</comment>
<accession>A0A1Y2CBI1</accession>
<keyword evidence="1" id="KW-0812">Transmembrane</keyword>
<evidence type="ECO:0000256" key="1">
    <source>
        <dbReference type="SAM" id="Phobius"/>
    </source>
</evidence>
<sequence length="453" mass="51304">MPDSTSPSKPKIRIPNYRIVSLTPHVPSRLIIRSTAGILSALIIITISAFFFFKQKNSAFNSVRAISDSLVLQASHSENIVSRRCDPYQHASGYVSPKTGAWIQNNWTSNPICITENEGDNLYFLQLSTNANLTKLPSFLANKLVLLIGDSFERHLIDTLCHGRETFKVTLNGTFITGKALHGDSRICVIRAGKDVFVAINVFHFGFVASPTPRFPLEGKHWEEGMTPLDIIDRIHWVPHLLRSAAGHAFPEWCLAAGQECPPAVWMDRPSRQRKTKSRLLTDSTPPLLDPLDPFWYPVPDLIVAQSSIWDLARFGHTQELREGGPWFNAFAQEWIQNFPGNVMKPVEDVFCGGGTKKPFLYLRTMPLPKPGSRFTHPRFSMIHSMNQMLRKEIFRGSDVVGRKWGLLDWDNLVEGIEKHVDEKKKSDGEHPNSFVNSIFWQLLLSRLEILNI</sequence>
<keyword evidence="1" id="KW-0472">Membrane</keyword>
<organism evidence="2 3">
    <name type="scientific">Rhizoclosmatium globosum</name>
    <dbReference type="NCBI Taxonomy" id="329046"/>
    <lineage>
        <taxon>Eukaryota</taxon>
        <taxon>Fungi</taxon>
        <taxon>Fungi incertae sedis</taxon>
        <taxon>Chytridiomycota</taxon>
        <taxon>Chytridiomycota incertae sedis</taxon>
        <taxon>Chytridiomycetes</taxon>
        <taxon>Chytridiales</taxon>
        <taxon>Chytriomycetaceae</taxon>
        <taxon>Rhizoclosmatium</taxon>
    </lineage>
</organism>
<evidence type="ECO:0000313" key="2">
    <source>
        <dbReference type="EMBL" id="ORY44393.1"/>
    </source>
</evidence>
<keyword evidence="1" id="KW-1133">Transmembrane helix</keyword>
<dbReference type="EMBL" id="MCGO01000022">
    <property type="protein sequence ID" value="ORY44393.1"/>
    <property type="molecule type" value="Genomic_DNA"/>
</dbReference>
<reference evidence="2 3" key="1">
    <citation type="submission" date="2016-07" db="EMBL/GenBank/DDBJ databases">
        <title>Pervasive Adenine N6-methylation of Active Genes in Fungi.</title>
        <authorList>
            <consortium name="DOE Joint Genome Institute"/>
            <person name="Mondo S.J."/>
            <person name="Dannebaum R.O."/>
            <person name="Kuo R.C."/>
            <person name="Labutti K."/>
            <person name="Haridas S."/>
            <person name="Kuo A."/>
            <person name="Salamov A."/>
            <person name="Ahrendt S.R."/>
            <person name="Lipzen A."/>
            <person name="Sullivan W."/>
            <person name="Andreopoulos W.B."/>
            <person name="Clum A."/>
            <person name="Lindquist E."/>
            <person name="Daum C."/>
            <person name="Ramamoorthy G.K."/>
            <person name="Gryganskyi A."/>
            <person name="Culley D."/>
            <person name="Magnuson J.K."/>
            <person name="James T.Y."/>
            <person name="O'Malley M.A."/>
            <person name="Stajich J.E."/>
            <person name="Spatafora J.W."/>
            <person name="Visel A."/>
            <person name="Grigoriev I.V."/>
        </authorList>
    </citation>
    <scope>NUCLEOTIDE SEQUENCE [LARGE SCALE GENOMIC DNA]</scope>
    <source>
        <strain evidence="2 3">JEL800</strain>
    </source>
</reference>
<dbReference type="AlphaFoldDB" id="A0A1Y2CBI1"/>